<feature type="compositionally biased region" description="Basic and acidic residues" evidence="2">
    <location>
        <begin position="460"/>
        <end position="484"/>
    </location>
</feature>
<proteinExistence type="predicted"/>
<dbReference type="OrthoDB" id="10631655at2759"/>
<evidence type="ECO:0000313" key="4">
    <source>
        <dbReference type="EMBL" id="KHN86153.1"/>
    </source>
</evidence>
<sequence>MAAWCSGFPVLVALGWIIHEEMDATGADIVKNVNQPKAVSTDSGVSASISRDTHSYVNSEVSEGLRPIVVAEMKRYAEKLRRIRQHYEAKLSRYEEMQVEWIAMREQEEAAMRLTREQEKEVNQLRHEVNSANEEICNAERSIGELTEKLERAKSAKVHLQKSIAVRDEALSLLEDVIVSLRTTVLGRRDDEAKENRADWRAGNDAGLKSNGMSSDEECLQKAHRLASDLDAIHRKALIVAQRMGGKAKCDGEYVGNRLEKEFRLLKERCAQWKNENERLRKGKLELRKKIDEAMPVVQRTLDTLSSSRDALQQQLQSANYDSVDSSCAAIKELVDEVSKQLDERSLGRLSRKRATAASALSAAGDGRKRNNDQQLVESWNKVVQSKYSKRTRGGRDPANACLETENIDSAQMRLIFGGVVRTKLVEEICTSSSLPSTSKDDHNGIRRVLVIDHSPTRGQQRESLKRRDADVAVESRTKREKATQRCLKQNAHTRKLQSTKVRTRVDCDPDENNSRNDTATS</sequence>
<evidence type="ECO:0000256" key="1">
    <source>
        <dbReference type="SAM" id="Coils"/>
    </source>
</evidence>
<feature type="coiled-coil region" evidence="1">
    <location>
        <begin position="77"/>
        <end position="163"/>
    </location>
</feature>
<evidence type="ECO:0000256" key="3">
    <source>
        <dbReference type="SAM" id="SignalP"/>
    </source>
</evidence>
<protein>
    <submittedName>
        <fullName evidence="4">Uncharacterized protein</fullName>
    </submittedName>
</protein>
<organism evidence="4 5">
    <name type="scientific">Toxocara canis</name>
    <name type="common">Canine roundworm</name>
    <dbReference type="NCBI Taxonomy" id="6265"/>
    <lineage>
        <taxon>Eukaryota</taxon>
        <taxon>Metazoa</taxon>
        <taxon>Ecdysozoa</taxon>
        <taxon>Nematoda</taxon>
        <taxon>Chromadorea</taxon>
        <taxon>Rhabditida</taxon>
        <taxon>Spirurina</taxon>
        <taxon>Ascaridomorpha</taxon>
        <taxon>Ascaridoidea</taxon>
        <taxon>Toxocaridae</taxon>
        <taxon>Toxocara</taxon>
    </lineage>
</organism>
<name>A0A0B2VWW5_TOXCA</name>
<feature type="signal peptide" evidence="3">
    <location>
        <begin position="1"/>
        <end position="26"/>
    </location>
</feature>
<comment type="caution">
    <text evidence="4">The sequence shown here is derived from an EMBL/GenBank/DDBJ whole genome shotgun (WGS) entry which is preliminary data.</text>
</comment>
<gene>
    <name evidence="4" type="ORF">Tcan_18746</name>
</gene>
<feature type="region of interest" description="Disordered" evidence="2">
    <location>
        <begin position="455"/>
        <end position="522"/>
    </location>
</feature>
<dbReference type="EMBL" id="JPKZ01000642">
    <property type="protein sequence ID" value="KHN86153.1"/>
    <property type="molecule type" value="Genomic_DNA"/>
</dbReference>
<keyword evidence="5" id="KW-1185">Reference proteome</keyword>
<keyword evidence="3" id="KW-0732">Signal</keyword>
<reference evidence="4 5" key="1">
    <citation type="submission" date="2014-11" db="EMBL/GenBank/DDBJ databases">
        <title>Genetic blueprint of the zoonotic pathogen Toxocara canis.</title>
        <authorList>
            <person name="Zhu X.-Q."/>
            <person name="Korhonen P.K."/>
            <person name="Cai H."/>
            <person name="Young N.D."/>
            <person name="Nejsum P."/>
            <person name="von Samson-Himmelstjerna G."/>
            <person name="Boag P.R."/>
            <person name="Tan P."/>
            <person name="Li Q."/>
            <person name="Min J."/>
            <person name="Yang Y."/>
            <person name="Wang X."/>
            <person name="Fang X."/>
            <person name="Hall R.S."/>
            <person name="Hofmann A."/>
            <person name="Sternberg P.W."/>
            <person name="Jex A.R."/>
            <person name="Gasser R.B."/>
        </authorList>
    </citation>
    <scope>NUCLEOTIDE SEQUENCE [LARGE SCALE GENOMIC DNA]</scope>
    <source>
        <strain evidence="4">PN_DK_2014</strain>
    </source>
</reference>
<accession>A0A0B2VWW5</accession>
<feature type="coiled-coil region" evidence="1">
    <location>
        <begin position="256"/>
        <end position="290"/>
    </location>
</feature>
<evidence type="ECO:0000256" key="2">
    <source>
        <dbReference type="SAM" id="MobiDB-lite"/>
    </source>
</evidence>
<feature type="chain" id="PRO_5002078683" evidence="3">
    <location>
        <begin position="27"/>
        <end position="522"/>
    </location>
</feature>
<feature type="region of interest" description="Disordered" evidence="2">
    <location>
        <begin position="359"/>
        <end position="381"/>
    </location>
</feature>
<keyword evidence="1" id="KW-0175">Coiled coil</keyword>
<dbReference type="Proteomes" id="UP000031036">
    <property type="component" value="Unassembled WGS sequence"/>
</dbReference>
<dbReference type="AlphaFoldDB" id="A0A0B2VWW5"/>
<evidence type="ECO:0000313" key="5">
    <source>
        <dbReference type="Proteomes" id="UP000031036"/>
    </source>
</evidence>